<feature type="compositionally biased region" description="Polar residues" evidence="1">
    <location>
        <begin position="567"/>
        <end position="576"/>
    </location>
</feature>
<reference evidence="2" key="1">
    <citation type="submission" date="2014-06" db="EMBL/GenBank/DDBJ databases">
        <authorList>
            <person name="Ju J."/>
            <person name="Zhang J."/>
        </authorList>
    </citation>
    <scope>NUCLEOTIDE SEQUENCE</scope>
    <source>
        <strain evidence="2">SscI8</strain>
    </source>
</reference>
<gene>
    <name evidence="2" type="ORF">SPSC_00360</name>
</gene>
<dbReference type="AlphaFoldDB" id="A0A140KMA3"/>
<organism evidence="2">
    <name type="scientific">Sporisorium scitamineum</name>
    <dbReference type="NCBI Taxonomy" id="49012"/>
    <lineage>
        <taxon>Eukaryota</taxon>
        <taxon>Fungi</taxon>
        <taxon>Dikarya</taxon>
        <taxon>Basidiomycota</taxon>
        <taxon>Ustilaginomycotina</taxon>
        <taxon>Ustilaginomycetes</taxon>
        <taxon>Ustilaginales</taxon>
        <taxon>Ustilaginaceae</taxon>
        <taxon>Sporisorium</taxon>
    </lineage>
</organism>
<dbReference type="Pfam" id="PF08737">
    <property type="entry name" value="Rgp1"/>
    <property type="match status" value="1"/>
</dbReference>
<feature type="region of interest" description="Disordered" evidence="1">
    <location>
        <begin position="567"/>
        <end position="594"/>
    </location>
</feature>
<proteinExistence type="predicted"/>
<accession>A0A140KMA3</accession>
<protein>
    <recommendedName>
        <fullName evidence="3">Rgp1-domain-containing protein</fullName>
    </recommendedName>
</protein>
<evidence type="ECO:0000313" key="2">
    <source>
        <dbReference type="EMBL" id="CDR87234.1"/>
    </source>
</evidence>
<dbReference type="EMBL" id="LK056653">
    <property type="protein sequence ID" value="CDR87234.1"/>
    <property type="molecule type" value="Genomic_DNA"/>
</dbReference>
<feature type="compositionally biased region" description="Low complexity" evidence="1">
    <location>
        <begin position="577"/>
        <end position="587"/>
    </location>
</feature>
<feature type="compositionally biased region" description="Polar residues" evidence="1">
    <location>
        <begin position="232"/>
        <end position="242"/>
    </location>
</feature>
<feature type="region of interest" description="Disordered" evidence="1">
    <location>
        <begin position="49"/>
        <end position="101"/>
    </location>
</feature>
<feature type="compositionally biased region" description="Polar residues" evidence="1">
    <location>
        <begin position="194"/>
        <end position="208"/>
    </location>
</feature>
<name>A0A140KMA3_9BASI</name>
<feature type="region of interest" description="Disordered" evidence="1">
    <location>
        <begin position="382"/>
        <end position="453"/>
    </location>
</feature>
<feature type="compositionally biased region" description="Polar residues" evidence="1">
    <location>
        <begin position="267"/>
        <end position="278"/>
    </location>
</feature>
<feature type="compositionally biased region" description="Low complexity" evidence="1">
    <location>
        <begin position="55"/>
        <end position="64"/>
    </location>
</feature>
<feature type="compositionally biased region" description="Polar residues" evidence="1">
    <location>
        <begin position="158"/>
        <end position="180"/>
    </location>
</feature>
<feature type="compositionally biased region" description="Polar residues" evidence="1">
    <location>
        <begin position="435"/>
        <end position="453"/>
    </location>
</feature>
<dbReference type="Gene3D" id="2.60.40.640">
    <property type="match status" value="1"/>
</dbReference>
<dbReference type="PANTHER" id="PTHR12507">
    <property type="entry name" value="REDUCED GROWTH PHENOTYPE 1 RGP1, YEAST -RELATED"/>
    <property type="match status" value="1"/>
</dbReference>
<feature type="region of interest" description="Disordered" evidence="1">
    <location>
        <begin position="129"/>
        <end position="283"/>
    </location>
</feature>
<feature type="compositionally biased region" description="Basic and acidic residues" evidence="1">
    <location>
        <begin position="66"/>
        <end position="81"/>
    </location>
</feature>
<sequence>MSDSAGRHRSALKVSIRPLQSSFFAGEDFICQITFTNTNPHVAHTQPLLQGEFPSSSSSATQSSPFHHDSHGRPSFDEKSTARRVVSSIPTHSKSRSVDVRALGREHDQAAASTGSSGSARTKKLLRHLNGDVMPDRRNLIGKSIPSSSGSHFIHPWSVSSQLGNSKATHRSTQSTSFPSHRNRNELSMGHPTLPQTTPTKTSATPSRAESDRLSPNPPSRVSSLPGLATKRTPSAPISPNHSHSRKKSVAQVQAEDLTEAFELDSPSATSPSPSRVPNSWLGAHNEQNATSSFYAMGRNDTMESVFCESMTDWSQSKRRPSISKSSLHSPIYPPPDALAPGTEKILWSFAQIAGTIEIDESLIKPSDFENLKRRLAYGDLTGANASPHSVPGTPRTLGGGDLGQTPDALPSPSGWSSYLRSPFAGRSQQHRRTGSTLQDAQERTLQSRSVPTFSTPPSIVAVDLILAPGESKTFQFKLRLPVDLPPSYQGKAIRLKYVLTLGTNRSDAYAAATRAQTSRLIQIPIRIYNHVGASGFRPFFDLMNPVILTKEEASVALLGQDEEPLVSTSSRANVQSESSRARASSSKRGPQIGRKDLQDYTKQLLVSQASIDGSPVPHVPEIAASATSATAQTSSTCRAAIEALARTSSKVTYDISKDGKVAAVLTLVRSRYRLGETITGVININNSQSLARIARMSATLETFEEVQPSIATLPPGRLQRATRIVHAEHHESVLDKGRASFSLCIPSGASPEFVTSGVKLNWLVRLSFLTISAIKVDATKDDPRAQNKLLPPPHLLPASSDGFSRYHVSVRALDSLAGAPTAPGTALAKALAHLGCAAETKLETVECAVPVSILPNSTRYKVGDAEFYA</sequence>
<dbReference type="InterPro" id="IPR014848">
    <property type="entry name" value="Rgp1"/>
</dbReference>
<dbReference type="OrthoDB" id="1918at2759"/>
<dbReference type="InterPro" id="IPR014752">
    <property type="entry name" value="Arrestin-like_C"/>
</dbReference>
<evidence type="ECO:0008006" key="3">
    <source>
        <dbReference type="Google" id="ProtNLM"/>
    </source>
</evidence>
<evidence type="ECO:0000256" key="1">
    <source>
        <dbReference type="SAM" id="MobiDB-lite"/>
    </source>
</evidence>